<dbReference type="PANTHER" id="PTHR31105:SF42">
    <property type="entry name" value="OS02G0258300 PROTEIN"/>
    <property type="match status" value="1"/>
</dbReference>
<reference evidence="5 6" key="1">
    <citation type="submission" date="2020-04" db="EMBL/GenBank/DDBJ databases">
        <title>Plant Genome Project.</title>
        <authorList>
            <person name="Zhang R.-G."/>
        </authorList>
    </citation>
    <scope>NUCLEOTIDE SEQUENCE [LARGE SCALE GENOMIC DNA]</scope>
    <source>
        <strain evidence="5">YNK0</strain>
        <tissue evidence="5">Leaf</tissue>
    </source>
</reference>
<feature type="region of interest" description="Disordered" evidence="2">
    <location>
        <begin position="720"/>
        <end position="745"/>
    </location>
</feature>
<dbReference type="InterPro" id="IPR021480">
    <property type="entry name" value="Zinc_ribbon_12"/>
</dbReference>
<dbReference type="Pfam" id="PF22910">
    <property type="entry name" value="EDR4-like_1st"/>
    <property type="match status" value="1"/>
</dbReference>
<feature type="domain" description="Enhanced disease resistance 4-like N-terminal" evidence="4">
    <location>
        <begin position="6"/>
        <end position="39"/>
    </location>
</feature>
<evidence type="ECO:0000313" key="6">
    <source>
        <dbReference type="Proteomes" id="UP000655225"/>
    </source>
</evidence>
<evidence type="ECO:0000256" key="1">
    <source>
        <dbReference type="SAM" id="Coils"/>
    </source>
</evidence>
<evidence type="ECO:0000259" key="4">
    <source>
        <dbReference type="Pfam" id="PF22910"/>
    </source>
</evidence>
<keyword evidence="6" id="KW-1185">Reference proteome</keyword>
<evidence type="ECO:0000313" key="5">
    <source>
        <dbReference type="EMBL" id="KAF8379666.1"/>
    </source>
</evidence>
<feature type="compositionally biased region" description="Low complexity" evidence="2">
    <location>
        <begin position="97"/>
        <end position="109"/>
    </location>
</feature>
<evidence type="ECO:0000259" key="3">
    <source>
        <dbReference type="Pfam" id="PF11331"/>
    </source>
</evidence>
<dbReference type="Pfam" id="PF11331">
    <property type="entry name" value="Zn_ribbon_12"/>
    <property type="match status" value="1"/>
</dbReference>
<name>A0A834YH09_TETSI</name>
<feature type="region of interest" description="Disordered" evidence="2">
    <location>
        <begin position="487"/>
        <end position="513"/>
    </location>
</feature>
<dbReference type="AlphaFoldDB" id="A0A834YH09"/>
<evidence type="ECO:0000256" key="2">
    <source>
        <dbReference type="SAM" id="MobiDB-lite"/>
    </source>
</evidence>
<dbReference type="EMBL" id="JABCRI010000022">
    <property type="protein sequence ID" value="KAF8379666.1"/>
    <property type="molecule type" value="Genomic_DNA"/>
</dbReference>
<feature type="compositionally biased region" description="Basic and acidic residues" evidence="2">
    <location>
        <begin position="42"/>
        <end position="69"/>
    </location>
</feature>
<sequence>MAEVAKVRVVRCPKCKNLLPELPNFTVYQCGGCGAVLRAKTKTPETDGSSEKSDEERVRGGSKELESLSEKGGVNLSDASETEGVGRGRRRERVLPKRLPNSNSSSLSRTENREINGGKGVGTMDSRYDLSRVEKEVEYGGVNRHSSKAPVGNLDLGNDHDMNMNRTELTKANMDRDLREITPQIGNASESRRSGKILDWRIKERNGMAEVRRMPRVVPEDVRFSTSPYPDEGPSSYHLDSSYGYGQSIKKHNNQDGHNTVEYLEQDRAELLRKLDELKDQLSRSCDVADKPKERVPLYRRMVPREHYGGRDTWFPERSSRLNRVSMQTFAPNEHLRRPPYINDSHEAAPLMNRHDMDMRNFYHGPIHAPNEIPGYGDPFGPQMPMRAYHQPPHQYPKQPSHDLSGQYMDINPDPLASYPQNTFFHQPTCSCSHCYNKHWQVPAQVPPANFYNRRFPDAPANPMFYPLENQGGTDLRGYNPRGLNPRFNSREPQPHTRTHNLDSGIGGLNQSHPQRVMPANRNRRHCRPVAGGAPFMTCYNCFELLKLPRKLRLTEKNQQKLQCGACSTVISLLFENKRLVVSVPALAKQNPPEVDDGSGEVVNEHLLQFHGYANQGSMHSQSEDYDNSGYNFPSTDTKPFLSSKDQRVNLSESEKMEGLLSSSSSTSEYEQSLNSVIVGRVVSNSAELPLKTNMSTPLPGSPLREHFDYSSNPAVSRFEKGSRSKRSDQEKMIPNKSISRQNSVKVTSVATEMDVSFNEYKNTGLSQDSREVSKEEDRPSILKGGVLFAGFIKRSFRDFSRSNQTVENGRLNVSINGQPIPDHLVKKAEKKAGEILPGRYWYDYQAGFWGVMGQPCLGIVPPFIEEFNYPMPKNCAAGNTGVFVNGRELYQKDLDLLASRGLPTTRDKSYIVEISGRVRDEDSGEVLDSLGKLAPT</sequence>
<dbReference type="InterPro" id="IPR055126">
    <property type="entry name" value="EDR4-like_N"/>
</dbReference>
<dbReference type="PANTHER" id="PTHR31105">
    <property type="entry name" value="EXTRA-LARGE G-PROTEIN-LIKE"/>
    <property type="match status" value="1"/>
</dbReference>
<feature type="region of interest" description="Disordered" evidence="2">
    <location>
        <begin position="41"/>
        <end position="123"/>
    </location>
</feature>
<keyword evidence="1" id="KW-0175">Coiled coil</keyword>
<comment type="caution">
    <text evidence="5">The sequence shown here is derived from an EMBL/GenBank/DDBJ whole genome shotgun (WGS) entry which is preliminary data.</text>
</comment>
<dbReference type="OMA" id="PMIQETF"/>
<proteinExistence type="predicted"/>
<dbReference type="InterPro" id="IPR040244">
    <property type="entry name" value="EDR4-like"/>
</dbReference>
<feature type="compositionally biased region" description="Basic and acidic residues" evidence="2">
    <location>
        <begin position="720"/>
        <end position="734"/>
    </location>
</feature>
<dbReference type="GO" id="GO:1900150">
    <property type="term" value="P:regulation of defense response to fungus"/>
    <property type="evidence" value="ECO:0007669"/>
    <property type="project" value="InterPro"/>
</dbReference>
<evidence type="ECO:0008006" key="7">
    <source>
        <dbReference type="Google" id="ProtNLM"/>
    </source>
</evidence>
<protein>
    <recommendedName>
        <fullName evidence="7">Zinc-ribbon domain-containing protein</fullName>
    </recommendedName>
</protein>
<dbReference type="Proteomes" id="UP000655225">
    <property type="component" value="Unassembled WGS sequence"/>
</dbReference>
<feature type="domain" description="Probable zinc-ribbon" evidence="3">
    <location>
        <begin position="531"/>
        <end position="573"/>
    </location>
</feature>
<dbReference type="OrthoDB" id="2020426at2759"/>
<organism evidence="5 6">
    <name type="scientific">Tetracentron sinense</name>
    <name type="common">Spur-leaf</name>
    <dbReference type="NCBI Taxonomy" id="13715"/>
    <lineage>
        <taxon>Eukaryota</taxon>
        <taxon>Viridiplantae</taxon>
        <taxon>Streptophyta</taxon>
        <taxon>Embryophyta</taxon>
        <taxon>Tracheophyta</taxon>
        <taxon>Spermatophyta</taxon>
        <taxon>Magnoliopsida</taxon>
        <taxon>Trochodendrales</taxon>
        <taxon>Trochodendraceae</taxon>
        <taxon>Tetracentron</taxon>
    </lineage>
</organism>
<accession>A0A834YH09</accession>
<gene>
    <name evidence="5" type="ORF">HHK36_029110</name>
</gene>
<feature type="coiled-coil region" evidence="1">
    <location>
        <begin position="261"/>
        <end position="288"/>
    </location>
</feature>